<keyword evidence="8" id="KW-0496">Mitochondrion</keyword>
<dbReference type="GO" id="GO:0005743">
    <property type="term" value="C:mitochondrial inner membrane"/>
    <property type="evidence" value="ECO:0007669"/>
    <property type="project" value="UniProtKB-SubCell"/>
</dbReference>
<protein>
    <recommendedName>
        <fullName evidence="10">Ribosomal protein/NADH dehydrogenase domain-containing protein</fullName>
    </recommendedName>
</protein>
<dbReference type="PANTHER" id="PTHR12878:SF0">
    <property type="entry name" value="NADH DEHYDROGENASE [UBIQUINONE] 1 ALPHA SUBCOMPLEX SUBUNIT 2"/>
    <property type="match status" value="1"/>
</dbReference>
<dbReference type="AlphaFoldDB" id="A0A0K9PDL8"/>
<evidence type="ECO:0000256" key="4">
    <source>
        <dbReference type="ARBA" id="ARBA00022448"/>
    </source>
</evidence>
<dbReference type="Gene3D" id="3.40.30.10">
    <property type="entry name" value="Glutaredoxin"/>
    <property type="match status" value="1"/>
</dbReference>
<reference evidence="12" key="1">
    <citation type="journal article" date="2016" name="Nature">
        <title>The genome of the seagrass Zostera marina reveals angiosperm adaptation to the sea.</title>
        <authorList>
            <person name="Olsen J.L."/>
            <person name="Rouze P."/>
            <person name="Verhelst B."/>
            <person name="Lin Y.-C."/>
            <person name="Bayer T."/>
            <person name="Collen J."/>
            <person name="Dattolo E."/>
            <person name="De Paoli E."/>
            <person name="Dittami S."/>
            <person name="Maumus F."/>
            <person name="Michel G."/>
            <person name="Kersting A."/>
            <person name="Lauritano C."/>
            <person name="Lohaus R."/>
            <person name="Toepel M."/>
            <person name="Tonon T."/>
            <person name="Vanneste K."/>
            <person name="Amirebrahimi M."/>
            <person name="Brakel J."/>
            <person name="Bostroem C."/>
            <person name="Chovatia M."/>
            <person name="Grimwood J."/>
            <person name="Jenkins J.W."/>
            <person name="Jueterbock A."/>
            <person name="Mraz A."/>
            <person name="Stam W.T."/>
            <person name="Tice H."/>
            <person name="Bornberg-Bauer E."/>
            <person name="Green P.J."/>
            <person name="Pearson G.A."/>
            <person name="Procaccini G."/>
            <person name="Duarte C.M."/>
            <person name="Schmutz J."/>
            <person name="Reusch T.B.H."/>
            <person name="Van de Peer Y."/>
        </authorList>
    </citation>
    <scope>NUCLEOTIDE SEQUENCE [LARGE SCALE GENOMIC DNA]</scope>
    <source>
        <strain evidence="12">cv. Finnish</strain>
    </source>
</reference>
<keyword evidence="4" id="KW-0813">Transport</keyword>
<evidence type="ECO:0000313" key="11">
    <source>
        <dbReference type="EMBL" id="KMZ66342.1"/>
    </source>
</evidence>
<evidence type="ECO:0000256" key="6">
    <source>
        <dbReference type="ARBA" id="ARBA00022792"/>
    </source>
</evidence>
<evidence type="ECO:0000313" key="12">
    <source>
        <dbReference type="Proteomes" id="UP000036987"/>
    </source>
</evidence>
<keyword evidence="5" id="KW-0679">Respiratory chain</keyword>
<proteinExistence type="inferred from homology"/>
<sequence>MNPKFPILIRECSGVDPQLWTRYDMGVERYVRLDGLTESEINKKLEDLVKSGTSTNA</sequence>
<dbReference type="SUPFAM" id="SSF52833">
    <property type="entry name" value="Thioredoxin-like"/>
    <property type="match status" value="1"/>
</dbReference>
<comment type="subcellular location">
    <subcellularLocation>
        <location evidence="2">Mitochondrion inner membrane</location>
        <topology evidence="2">Peripheral membrane protein</topology>
        <orientation evidence="2">Matrix side</orientation>
    </subcellularLocation>
</comment>
<evidence type="ECO:0000256" key="8">
    <source>
        <dbReference type="ARBA" id="ARBA00023128"/>
    </source>
</evidence>
<evidence type="ECO:0000256" key="3">
    <source>
        <dbReference type="ARBA" id="ARBA00008939"/>
    </source>
</evidence>
<dbReference type="PANTHER" id="PTHR12878">
    <property type="entry name" value="NADH-UBIQUINONE OXIDOREDUCTASE B8 SUBUNIT"/>
    <property type="match status" value="1"/>
</dbReference>
<evidence type="ECO:0000256" key="5">
    <source>
        <dbReference type="ARBA" id="ARBA00022660"/>
    </source>
</evidence>
<dbReference type="Proteomes" id="UP000036987">
    <property type="component" value="Unassembled WGS sequence"/>
</dbReference>
<comment type="function">
    <text evidence="1">Accessory subunit of the mitochondrial membrane respiratory chain NADH dehydrogenase (Complex I), that is believed not to be involved in catalysis. Complex I functions in the transfer of electrons from NADH to the respiratory chain. The immediate electron acceptor for the enzyme is believed to be ubiquinone.</text>
</comment>
<feature type="domain" description="Ribosomal protein/NADH dehydrogenase" evidence="10">
    <location>
        <begin position="2"/>
        <end position="52"/>
    </location>
</feature>
<evidence type="ECO:0000259" key="10">
    <source>
        <dbReference type="SMART" id="SM00916"/>
    </source>
</evidence>
<comment type="similarity">
    <text evidence="3">Belongs to the complex I NDUFA2 subunit family.</text>
</comment>
<dbReference type="EMBL" id="LFYR01000981">
    <property type="protein sequence ID" value="KMZ66342.1"/>
    <property type="molecule type" value="Genomic_DNA"/>
</dbReference>
<dbReference type="Pfam" id="PF05047">
    <property type="entry name" value="L51_S25_CI-B8"/>
    <property type="match status" value="1"/>
</dbReference>
<dbReference type="OrthoDB" id="10250268at2759"/>
<evidence type="ECO:0000256" key="7">
    <source>
        <dbReference type="ARBA" id="ARBA00022982"/>
    </source>
</evidence>
<keyword evidence="7" id="KW-0249">Electron transport</keyword>
<keyword evidence="9" id="KW-0472">Membrane</keyword>
<evidence type="ECO:0000256" key="2">
    <source>
        <dbReference type="ARBA" id="ARBA00004443"/>
    </source>
</evidence>
<comment type="caution">
    <text evidence="11">The sequence shown here is derived from an EMBL/GenBank/DDBJ whole genome shotgun (WGS) entry which is preliminary data.</text>
</comment>
<name>A0A0K9PDL8_ZOSMR</name>
<dbReference type="GO" id="GO:0045271">
    <property type="term" value="C:respiratory chain complex I"/>
    <property type="evidence" value="ECO:0000318"/>
    <property type="project" value="GO_Central"/>
</dbReference>
<dbReference type="InterPro" id="IPR036249">
    <property type="entry name" value="Thioredoxin-like_sf"/>
</dbReference>
<accession>A0A0K9PDL8</accession>
<dbReference type="InterPro" id="IPR016464">
    <property type="entry name" value="NADH_Ub_cplx-1_asu_su-2"/>
</dbReference>
<dbReference type="InterPro" id="IPR007741">
    <property type="entry name" value="Ribosomal_mL43/mS25/NADH_DH"/>
</dbReference>
<dbReference type="STRING" id="29655.A0A0K9PDL8"/>
<keyword evidence="12" id="KW-1185">Reference proteome</keyword>
<evidence type="ECO:0000256" key="1">
    <source>
        <dbReference type="ARBA" id="ARBA00003195"/>
    </source>
</evidence>
<keyword evidence="6" id="KW-0999">Mitochondrion inner membrane</keyword>
<evidence type="ECO:0000256" key="9">
    <source>
        <dbReference type="ARBA" id="ARBA00023136"/>
    </source>
</evidence>
<dbReference type="SMART" id="SM00916">
    <property type="entry name" value="L51_S25_CI-B8"/>
    <property type="match status" value="1"/>
</dbReference>
<organism evidence="11 12">
    <name type="scientific">Zostera marina</name>
    <name type="common">Eelgrass</name>
    <dbReference type="NCBI Taxonomy" id="29655"/>
    <lineage>
        <taxon>Eukaryota</taxon>
        <taxon>Viridiplantae</taxon>
        <taxon>Streptophyta</taxon>
        <taxon>Embryophyta</taxon>
        <taxon>Tracheophyta</taxon>
        <taxon>Spermatophyta</taxon>
        <taxon>Magnoliopsida</taxon>
        <taxon>Liliopsida</taxon>
        <taxon>Zosteraceae</taxon>
        <taxon>Zostera</taxon>
    </lineage>
</organism>
<gene>
    <name evidence="11" type="ORF">ZOSMA_2G03590</name>
</gene>